<reference evidence="6" key="1">
    <citation type="submission" date="2020-09" db="EMBL/GenBank/DDBJ databases">
        <title>Genome-Enabled Discovery of Anthraquinone Biosynthesis in Senna tora.</title>
        <authorList>
            <person name="Kang S.-H."/>
            <person name="Pandey R.P."/>
            <person name="Lee C.-M."/>
            <person name="Sim J.-S."/>
            <person name="Jeong J.-T."/>
            <person name="Choi B.-S."/>
            <person name="Jung M."/>
            <person name="Ginzburg D."/>
            <person name="Zhao K."/>
            <person name="Won S.Y."/>
            <person name="Oh T.-J."/>
            <person name="Yu Y."/>
            <person name="Kim N.-H."/>
            <person name="Lee O.R."/>
            <person name="Lee T.-H."/>
            <person name="Bashyal P."/>
            <person name="Kim T.-S."/>
            <person name="Lee W.-H."/>
            <person name="Kawkins C."/>
            <person name="Kim C.-K."/>
            <person name="Kim J.S."/>
            <person name="Ahn B.O."/>
            <person name="Rhee S.Y."/>
            <person name="Sohng J.K."/>
        </authorList>
    </citation>
    <scope>NUCLEOTIDE SEQUENCE</scope>
    <source>
        <tissue evidence="6">Leaf</tissue>
    </source>
</reference>
<feature type="signal peptide" evidence="5">
    <location>
        <begin position="1"/>
        <end position="16"/>
    </location>
</feature>
<evidence type="ECO:0000313" key="7">
    <source>
        <dbReference type="Proteomes" id="UP000634136"/>
    </source>
</evidence>
<feature type="chain" id="PRO_5032376692" evidence="5">
    <location>
        <begin position="17"/>
        <end position="224"/>
    </location>
</feature>
<dbReference type="PROSITE" id="PS00283">
    <property type="entry name" value="SOYBEAN_KUNITZ"/>
    <property type="match status" value="1"/>
</dbReference>
<dbReference type="SMART" id="SM00452">
    <property type="entry name" value="STI"/>
    <property type="match status" value="1"/>
</dbReference>
<comment type="similarity">
    <text evidence="1">Belongs to the protease inhibitor I3 (leguminous Kunitz-type inhibitor) family.</text>
</comment>
<keyword evidence="4" id="KW-1015">Disulfide bond</keyword>
<name>A0A834TAT3_9FABA</name>
<dbReference type="Gene3D" id="2.80.10.50">
    <property type="match status" value="1"/>
</dbReference>
<dbReference type="PANTHER" id="PTHR33107">
    <property type="entry name" value="KUNITZ TRYPSIN INHIBITOR 2"/>
    <property type="match status" value="1"/>
</dbReference>
<evidence type="ECO:0000256" key="3">
    <source>
        <dbReference type="ARBA" id="ARBA00022900"/>
    </source>
</evidence>
<keyword evidence="5" id="KW-0732">Signal</keyword>
<gene>
    <name evidence="6" type="ORF">G2W53_034305</name>
</gene>
<evidence type="ECO:0000256" key="4">
    <source>
        <dbReference type="ARBA" id="ARBA00023157"/>
    </source>
</evidence>
<dbReference type="Proteomes" id="UP000634136">
    <property type="component" value="Unassembled WGS sequence"/>
</dbReference>
<dbReference type="EMBL" id="JAAIUW010000010">
    <property type="protein sequence ID" value="KAF7813329.1"/>
    <property type="molecule type" value="Genomic_DNA"/>
</dbReference>
<organism evidence="6 7">
    <name type="scientific">Senna tora</name>
    <dbReference type="NCBI Taxonomy" id="362788"/>
    <lineage>
        <taxon>Eukaryota</taxon>
        <taxon>Viridiplantae</taxon>
        <taxon>Streptophyta</taxon>
        <taxon>Embryophyta</taxon>
        <taxon>Tracheophyta</taxon>
        <taxon>Spermatophyta</taxon>
        <taxon>Magnoliopsida</taxon>
        <taxon>eudicotyledons</taxon>
        <taxon>Gunneridae</taxon>
        <taxon>Pentapetalae</taxon>
        <taxon>rosids</taxon>
        <taxon>fabids</taxon>
        <taxon>Fabales</taxon>
        <taxon>Fabaceae</taxon>
        <taxon>Caesalpinioideae</taxon>
        <taxon>Cassia clade</taxon>
        <taxon>Senna</taxon>
    </lineage>
</organism>
<dbReference type="InterPro" id="IPR002160">
    <property type="entry name" value="Prot_inh_Kunz-lg"/>
</dbReference>
<dbReference type="InterPro" id="IPR011065">
    <property type="entry name" value="Kunitz_inhibitor_STI-like_sf"/>
</dbReference>
<protein>
    <submittedName>
        <fullName evidence="6">Trypsin inhibitor DE5 alpha chain-like</fullName>
    </submittedName>
</protein>
<dbReference type="GO" id="GO:0004867">
    <property type="term" value="F:serine-type endopeptidase inhibitor activity"/>
    <property type="evidence" value="ECO:0007669"/>
    <property type="project" value="UniProtKB-KW"/>
</dbReference>
<comment type="caution">
    <text evidence="6">The sequence shown here is derived from an EMBL/GenBank/DDBJ whole genome shotgun (WGS) entry which is preliminary data.</text>
</comment>
<evidence type="ECO:0000256" key="5">
    <source>
        <dbReference type="SAM" id="SignalP"/>
    </source>
</evidence>
<keyword evidence="7" id="KW-1185">Reference proteome</keyword>
<evidence type="ECO:0000256" key="2">
    <source>
        <dbReference type="ARBA" id="ARBA00022690"/>
    </source>
</evidence>
<evidence type="ECO:0000256" key="1">
    <source>
        <dbReference type="ARBA" id="ARBA00005440"/>
    </source>
</evidence>
<keyword evidence="3" id="KW-0722">Serine protease inhibitor</keyword>
<dbReference type="AlphaFoldDB" id="A0A834TAT3"/>
<sequence length="224" mass="24833">MKIAIFFIFFFSFAAATTTTSATFVFDSTGEPLRNGDEYYLSPPEAYGDAVTVIKSAAIWKETTSKSYCSLAMVKSNLLPNKWPTVISTPLNILHLSTHNSLTISFSHLPYNLCTNFSNNWVVISNSKSIGYPVMVGNAPEFRDAVVKGSFFIKPYRSGSGFESGSGDYYYKIVFCEEGNGECANVGVHMDNQQRKLLVVTKEKPGLVFKFEKVIRESLTSMAV</sequence>
<proteinExistence type="inferred from homology"/>
<accession>A0A834TAT3</accession>
<keyword evidence="2" id="KW-0646">Protease inhibitor</keyword>
<dbReference type="Pfam" id="PF00197">
    <property type="entry name" value="Kunitz_legume"/>
    <property type="match status" value="1"/>
</dbReference>
<dbReference type="PANTHER" id="PTHR33107:SF81">
    <property type="entry name" value="TRYPSIN INHIBITOR A"/>
    <property type="match status" value="1"/>
</dbReference>
<dbReference type="SUPFAM" id="SSF50386">
    <property type="entry name" value="STI-like"/>
    <property type="match status" value="1"/>
</dbReference>
<evidence type="ECO:0000313" key="6">
    <source>
        <dbReference type="EMBL" id="KAF7813329.1"/>
    </source>
</evidence>